<keyword evidence="3" id="KW-0808">Transferase</keyword>
<evidence type="ECO:0000256" key="1">
    <source>
        <dbReference type="ARBA" id="ARBA00011970"/>
    </source>
</evidence>
<dbReference type="InterPro" id="IPR049625">
    <property type="entry name" value="Glyco_transf_61_cat"/>
</dbReference>
<gene>
    <name evidence="13" type="ORF">CH63R_12393</name>
</gene>
<sequence>MHSHLRPITKRVRLSVFLALLLLLAFFALLNPPAAVGLQEPFRYNKPQQESEVLTELPELAASGRPEQQGPEPEFCTQRFGPDYLYGLRDRVIQYCSPTSTSLAAAANLTCFHSRTQNRDDAFCFAQGALLDPRTKTFNLDCDVRRPTTSESSRGIIPFTGIKGYWYDTGPGVLFQKYIKVAHRSSASSTSAQIQPRPSQARPIISILLKREGALNIWHSLMELWSMTLSLDVLRLTPDPADPTKPFFHIPADAPRTQVVFLDDHPEGPLYPLWGMFAGREPVRLANILEDPARSQAFAETPQNLVIPLAGSSNPTWQNDWEERDCRDAPLLRVFTRRIMQHFGLLQETGRRPTEVLNVTLIDRRGSRKLLDQDALLGAARAKFPGVNFQAFDFGALSFPDQLRVVQSTDVLVGVHGAGLTHTMFLREGGAAVVEIQPSTMSYKGFRNMAQMLGQAYVSAHAEMVGAEDRRRNLAKRDRWHWADVRLGEDQFLELITEAIESVRSRGA</sequence>
<dbReference type="GO" id="GO:0097363">
    <property type="term" value="F:protein O-acetylglucosaminyltransferase activity"/>
    <property type="evidence" value="ECO:0007669"/>
    <property type="project" value="UniProtKB-EC"/>
</dbReference>
<dbReference type="GeneID" id="28871474"/>
<evidence type="ECO:0000256" key="11">
    <source>
        <dbReference type="SAM" id="SignalP"/>
    </source>
</evidence>
<dbReference type="RefSeq" id="XP_018151784.1">
    <property type="nucleotide sequence ID" value="XM_018307367.1"/>
</dbReference>
<dbReference type="Pfam" id="PF04577">
    <property type="entry name" value="Glyco_transf_61"/>
    <property type="match status" value="1"/>
</dbReference>
<accession>A0A1B7XU34</accession>
<comment type="catalytic activity">
    <reaction evidence="10">
        <text>L-threonyl-[protein] + UDP-N-acetyl-alpha-D-glucosamine = 3-O-(N-acetyl-beta-D-glucosaminyl)-L-threonyl-[protein] + UDP + H(+)</text>
        <dbReference type="Rhea" id="RHEA:48908"/>
        <dbReference type="Rhea" id="RHEA-COMP:11060"/>
        <dbReference type="Rhea" id="RHEA-COMP:12252"/>
        <dbReference type="ChEBI" id="CHEBI:15378"/>
        <dbReference type="ChEBI" id="CHEBI:30013"/>
        <dbReference type="ChEBI" id="CHEBI:57705"/>
        <dbReference type="ChEBI" id="CHEBI:58223"/>
        <dbReference type="ChEBI" id="CHEBI:90840"/>
        <dbReference type="EC" id="2.4.1.255"/>
    </reaction>
</comment>
<evidence type="ECO:0000256" key="6">
    <source>
        <dbReference type="ARBA" id="ARBA00023180"/>
    </source>
</evidence>
<evidence type="ECO:0000256" key="8">
    <source>
        <dbReference type="ARBA" id="ARBA00042574"/>
    </source>
</evidence>
<organism evidence="13 14">
    <name type="scientific">Colletotrichum higginsianum (strain IMI 349063)</name>
    <name type="common">Crucifer anthracnose fungus</name>
    <dbReference type="NCBI Taxonomy" id="759273"/>
    <lineage>
        <taxon>Eukaryota</taxon>
        <taxon>Fungi</taxon>
        <taxon>Dikarya</taxon>
        <taxon>Ascomycota</taxon>
        <taxon>Pezizomycotina</taxon>
        <taxon>Sordariomycetes</taxon>
        <taxon>Hypocreomycetidae</taxon>
        <taxon>Glomerellales</taxon>
        <taxon>Glomerellaceae</taxon>
        <taxon>Colletotrichum</taxon>
        <taxon>Colletotrichum destructivum species complex</taxon>
    </lineage>
</organism>
<evidence type="ECO:0000313" key="13">
    <source>
        <dbReference type="EMBL" id="OBR03266.1"/>
    </source>
</evidence>
<evidence type="ECO:0000259" key="12">
    <source>
        <dbReference type="Pfam" id="PF04577"/>
    </source>
</evidence>
<keyword evidence="4 11" id="KW-0732">Signal</keyword>
<dbReference type="Proteomes" id="UP000092177">
    <property type="component" value="Chromosome 9"/>
</dbReference>
<evidence type="ECO:0000256" key="7">
    <source>
        <dbReference type="ARBA" id="ARBA00040944"/>
    </source>
</evidence>
<feature type="signal peptide" evidence="11">
    <location>
        <begin position="1"/>
        <end position="37"/>
    </location>
</feature>
<evidence type="ECO:0000256" key="10">
    <source>
        <dbReference type="ARBA" id="ARBA00049432"/>
    </source>
</evidence>
<dbReference type="PANTHER" id="PTHR20961:SF148">
    <property type="entry name" value="EGF DOMAIN-SPECIFIC O-LINKED N-ACETYLGLUCOSAMINE TRANSFERASE"/>
    <property type="match status" value="1"/>
</dbReference>
<name>A0A1B7XU34_COLHI</name>
<evidence type="ECO:0000256" key="9">
    <source>
        <dbReference type="ARBA" id="ARBA00048317"/>
    </source>
</evidence>
<proteinExistence type="predicted"/>
<evidence type="ECO:0000256" key="5">
    <source>
        <dbReference type="ARBA" id="ARBA00022824"/>
    </source>
</evidence>
<dbReference type="EMBL" id="LTAN01000009">
    <property type="protein sequence ID" value="OBR03266.1"/>
    <property type="molecule type" value="Genomic_DNA"/>
</dbReference>
<evidence type="ECO:0000256" key="2">
    <source>
        <dbReference type="ARBA" id="ARBA00022676"/>
    </source>
</evidence>
<evidence type="ECO:0000256" key="4">
    <source>
        <dbReference type="ARBA" id="ARBA00022729"/>
    </source>
</evidence>
<dbReference type="PANTHER" id="PTHR20961">
    <property type="entry name" value="GLYCOSYLTRANSFERASE"/>
    <property type="match status" value="1"/>
</dbReference>
<dbReference type="GO" id="GO:0005788">
    <property type="term" value="C:endoplasmic reticulum lumen"/>
    <property type="evidence" value="ECO:0007669"/>
    <property type="project" value="TreeGrafter"/>
</dbReference>
<feature type="domain" description="Glycosyltransferase 61 catalytic" evidence="12">
    <location>
        <begin position="350"/>
        <end position="430"/>
    </location>
</feature>
<dbReference type="InterPro" id="IPR007657">
    <property type="entry name" value="Glycosyltransferase_61"/>
</dbReference>
<keyword evidence="5" id="KW-0256">Endoplasmic reticulum</keyword>
<dbReference type="EC" id="2.4.1.255" evidence="1"/>
<keyword evidence="6" id="KW-0325">Glycoprotein</keyword>
<reference evidence="14" key="1">
    <citation type="journal article" date="2017" name="BMC Genomics">
        <title>Gapless genome assembly of Colletotrichum higginsianum reveals chromosome structure and association of transposable elements with secondary metabolite gene clusters.</title>
        <authorList>
            <person name="Dallery J.-F."/>
            <person name="Lapalu N."/>
            <person name="Zampounis A."/>
            <person name="Pigne S."/>
            <person name="Luyten I."/>
            <person name="Amselem J."/>
            <person name="Wittenberg A.H.J."/>
            <person name="Zhou S."/>
            <person name="de Queiroz M.V."/>
            <person name="Robin G.P."/>
            <person name="Auger A."/>
            <person name="Hainaut M."/>
            <person name="Henrissat B."/>
            <person name="Kim K.-T."/>
            <person name="Lee Y.-H."/>
            <person name="Lespinet O."/>
            <person name="Schwartz D.C."/>
            <person name="Thon M.R."/>
            <person name="O'Connell R.J."/>
        </authorList>
    </citation>
    <scope>NUCLEOTIDE SEQUENCE [LARGE SCALE GENOMIC DNA]</scope>
    <source>
        <strain evidence="14">IMI 349063</strain>
    </source>
</reference>
<dbReference type="AlphaFoldDB" id="A0A1B7XU34"/>
<protein>
    <recommendedName>
        <fullName evidence="7">EGF domain-specific O-linked N-acetylglucosamine transferase</fullName>
        <ecNumber evidence="1">2.4.1.255</ecNumber>
    </recommendedName>
    <alternativeName>
        <fullName evidence="8">Extracellular O-linked N-acetylglucosamine transferase</fullName>
    </alternativeName>
</protein>
<comment type="caution">
    <text evidence="13">The sequence shown here is derived from an EMBL/GenBank/DDBJ whole genome shotgun (WGS) entry which is preliminary data.</text>
</comment>
<dbReference type="VEuPathDB" id="FungiDB:CH63R_12393"/>
<dbReference type="OrthoDB" id="529273at2759"/>
<comment type="catalytic activity">
    <reaction evidence="9">
        <text>L-seryl-[protein] + UDP-N-acetyl-alpha-D-glucosamine = 3-O-(N-acetyl-beta-D-glucosaminyl)-L-seryl-[protein] + UDP + H(+)</text>
        <dbReference type="Rhea" id="RHEA:48904"/>
        <dbReference type="Rhea" id="RHEA-COMP:9863"/>
        <dbReference type="Rhea" id="RHEA-COMP:12251"/>
        <dbReference type="ChEBI" id="CHEBI:15378"/>
        <dbReference type="ChEBI" id="CHEBI:29999"/>
        <dbReference type="ChEBI" id="CHEBI:57705"/>
        <dbReference type="ChEBI" id="CHEBI:58223"/>
        <dbReference type="ChEBI" id="CHEBI:90838"/>
        <dbReference type="EC" id="2.4.1.255"/>
    </reaction>
</comment>
<dbReference type="KEGG" id="chig:CH63R_12393"/>
<keyword evidence="14" id="KW-1185">Reference proteome</keyword>
<evidence type="ECO:0000313" key="14">
    <source>
        <dbReference type="Proteomes" id="UP000092177"/>
    </source>
</evidence>
<keyword evidence="2" id="KW-0328">Glycosyltransferase</keyword>
<evidence type="ECO:0000256" key="3">
    <source>
        <dbReference type="ARBA" id="ARBA00022679"/>
    </source>
</evidence>
<feature type="chain" id="PRO_5008601074" description="EGF domain-specific O-linked N-acetylglucosamine transferase" evidence="11">
    <location>
        <begin position="38"/>
        <end position="508"/>
    </location>
</feature>